<accession>A0A0G2J7F1</accession>
<reference evidence="2" key="1">
    <citation type="journal article" date="2015" name="PLoS Genet.">
        <title>The dynamic genome and transcriptome of the human fungal pathogen Blastomyces and close relative Emmonsia.</title>
        <authorList>
            <person name="Munoz J.F."/>
            <person name="Gauthier G.M."/>
            <person name="Desjardins C.A."/>
            <person name="Gallo J.E."/>
            <person name="Holder J."/>
            <person name="Sullivan T.D."/>
            <person name="Marty A.J."/>
            <person name="Carmen J.C."/>
            <person name="Chen Z."/>
            <person name="Ding L."/>
            <person name="Gujja S."/>
            <person name="Magrini V."/>
            <person name="Misas E."/>
            <person name="Mitreva M."/>
            <person name="Priest M."/>
            <person name="Saif S."/>
            <person name="Whiston E.A."/>
            <person name="Young S."/>
            <person name="Zeng Q."/>
            <person name="Goldman W.E."/>
            <person name="Mardis E.R."/>
            <person name="Taylor J.W."/>
            <person name="McEwen J.G."/>
            <person name="Clay O.K."/>
            <person name="Klein B.S."/>
            <person name="Cuomo C.A."/>
        </authorList>
    </citation>
    <scope>NUCLEOTIDE SEQUENCE [LARGE SCALE GENOMIC DNA]</scope>
    <source>
        <strain evidence="2">UAMH 3008</strain>
    </source>
</reference>
<gene>
    <name evidence="1" type="ORF">EMCG_05947</name>
</gene>
<dbReference type="Proteomes" id="UP000034164">
    <property type="component" value="Unassembled WGS sequence"/>
</dbReference>
<evidence type="ECO:0000313" key="2">
    <source>
        <dbReference type="Proteomes" id="UP000034164"/>
    </source>
</evidence>
<proteinExistence type="predicted"/>
<evidence type="ECO:0000313" key="1">
    <source>
        <dbReference type="EMBL" id="KKZ68414.1"/>
    </source>
</evidence>
<organism evidence="1 2">
    <name type="scientific">[Emmonsia] crescens</name>
    <dbReference type="NCBI Taxonomy" id="73230"/>
    <lineage>
        <taxon>Eukaryota</taxon>
        <taxon>Fungi</taxon>
        <taxon>Dikarya</taxon>
        <taxon>Ascomycota</taxon>
        <taxon>Pezizomycotina</taxon>
        <taxon>Eurotiomycetes</taxon>
        <taxon>Eurotiomycetidae</taxon>
        <taxon>Onygenales</taxon>
        <taxon>Ajellomycetaceae</taxon>
        <taxon>Emergomyces</taxon>
    </lineage>
</organism>
<dbReference type="VEuPathDB" id="FungiDB:EMCG_05947"/>
<name>A0A0G2J7F1_9EURO</name>
<sequence length="68" mass="7983">MKYTICRTRSECPFWLSCKMQWGLSKYLRPSGLAYKCAKSPSFIYLSKQPDPLHFGSHFLVNLAHLYH</sequence>
<comment type="caution">
    <text evidence="1">The sequence shown here is derived from an EMBL/GenBank/DDBJ whole genome shotgun (WGS) entry which is preliminary data.</text>
</comment>
<dbReference type="EMBL" id="LCZI01000109">
    <property type="protein sequence ID" value="KKZ68414.1"/>
    <property type="molecule type" value="Genomic_DNA"/>
</dbReference>
<protein>
    <submittedName>
        <fullName evidence="1">Uncharacterized protein</fullName>
    </submittedName>
</protein>
<dbReference type="AlphaFoldDB" id="A0A0G2J7F1"/>